<protein>
    <submittedName>
        <fullName evidence="2">Uncharacterized protein</fullName>
    </submittedName>
</protein>
<dbReference type="AlphaFoldDB" id="A0A918UXA3"/>
<reference evidence="2" key="2">
    <citation type="submission" date="2020-09" db="EMBL/GenBank/DDBJ databases">
        <authorList>
            <person name="Sun Q."/>
            <person name="Kim S."/>
        </authorList>
    </citation>
    <scope>NUCLEOTIDE SEQUENCE</scope>
    <source>
        <strain evidence="2">KCTC 12368</strain>
    </source>
</reference>
<proteinExistence type="predicted"/>
<feature type="transmembrane region" description="Helical" evidence="1">
    <location>
        <begin position="48"/>
        <end position="67"/>
    </location>
</feature>
<evidence type="ECO:0000313" key="3">
    <source>
        <dbReference type="Proteomes" id="UP000619457"/>
    </source>
</evidence>
<gene>
    <name evidence="2" type="ORF">GCM10007049_37950</name>
</gene>
<accession>A0A918UXA3</accession>
<keyword evidence="1" id="KW-0812">Transmembrane</keyword>
<sequence>MENDKEKWIESVFSSMEGSQRAQPSPELFDKISEQCFTPERKLSPFQWKASVAAAAAIIIMNTFAFIQSIDQAKVTNTSPSNTEEQSLISNYNYYE</sequence>
<organism evidence="2 3">
    <name type="scientific">Echinicola pacifica</name>
    <dbReference type="NCBI Taxonomy" id="346377"/>
    <lineage>
        <taxon>Bacteria</taxon>
        <taxon>Pseudomonadati</taxon>
        <taxon>Bacteroidota</taxon>
        <taxon>Cytophagia</taxon>
        <taxon>Cytophagales</taxon>
        <taxon>Cyclobacteriaceae</taxon>
        <taxon>Echinicola</taxon>
    </lineage>
</organism>
<evidence type="ECO:0000256" key="1">
    <source>
        <dbReference type="SAM" id="Phobius"/>
    </source>
</evidence>
<name>A0A918UXA3_9BACT</name>
<dbReference type="RefSeq" id="WP_018473670.1">
    <property type="nucleotide sequence ID" value="NZ_BMWX01000010.1"/>
</dbReference>
<evidence type="ECO:0000313" key="2">
    <source>
        <dbReference type="EMBL" id="GGZ41038.1"/>
    </source>
</evidence>
<keyword evidence="1" id="KW-1133">Transmembrane helix</keyword>
<comment type="caution">
    <text evidence="2">The sequence shown here is derived from an EMBL/GenBank/DDBJ whole genome shotgun (WGS) entry which is preliminary data.</text>
</comment>
<keyword evidence="1" id="KW-0472">Membrane</keyword>
<dbReference type="Proteomes" id="UP000619457">
    <property type="component" value="Unassembled WGS sequence"/>
</dbReference>
<keyword evidence="3" id="KW-1185">Reference proteome</keyword>
<reference evidence="2" key="1">
    <citation type="journal article" date="2014" name="Int. J. Syst. Evol. Microbiol.">
        <title>Complete genome sequence of Corynebacterium casei LMG S-19264T (=DSM 44701T), isolated from a smear-ripened cheese.</title>
        <authorList>
            <consortium name="US DOE Joint Genome Institute (JGI-PGF)"/>
            <person name="Walter F."/>
            <person name="Albersmeier A."/>
            <person name="Kalinowski J."/>
            <person name="Ruckert C."/>
        </authorList>
    </citation>
    <scope>NUCLEOTIDE SEQUENCE</scope>
    <source>
        <strain evidence="2">KCTC 12368</strain>
    </source>
</reference>
<dbReference type="EMBL" id="BMWX01000010">
    <property type="protein sequence ID" value="GGZ41038.1"/>
    <property type="molecule type" value="Genomic_DNA"/>
</dbReference>